<evidence type="ECO:0000313" key="2">
    <source>
        <dbReference type="Proteomes" id="UP000523007"/>
    </source>
</evidence>
<dbReference type="CDD" id="cd17040">
    <property type="entry name" value="Ubl_MoaD_like"/>
    <property type="match status" value="1"/>
</dbReference>
<comment type="caution">
    <text evidence="1">The sequence shown here is derived from an EMBL/GenBank/DDBJ whole genome shotgun (WGS) entry which is preliminary data.</text>
</comment>
<dbReference type="Gene3D" id="3.10.20.30">
    <property type="match status" value="1"/>
</dbReference>
<sequence length="117" mass="12913">MTMNAETADVPGSPDGQLPGIRIVLPYHLRNLASVTGEVLLRVEPPITQRSVLDALEDRYPALQGTIRDHATRKRRAYLRFFACEEDLSHDSPDDELPERVVSGEEPFLIVGSMAGG</sequence>
<dbReference type="Proteomes" id="UP000523007">
    <property type="component" value="Unassembled WGS sequence"/>
</dbReference>
<dbReference type="InterPro" id="IPR012675">
    <property type="entry name" value="Beta-grasp_dom_sf"/>
</dbReference>
<organism evidence="1 2">
    <name type="scientific">Lipingzhangella halophila</name>
    <dbReference type="NCBI Taxonomy" id="1783352"/>
    <lineage>
        <taxon>Bacteria</taxon>
        <taxon>Bacillati</taxon>
        <taxon>Actinomycetota</taxon>
        <taxon>Actinomycetes</taxon>
        <taxon>Streptosporangiales</taxon>
        <taxon>Nocardiopsidaceae</taxon>
        <taxon>Lipingzhangella</taxon>
    </lineage>
</organism>
<accession>A0A7W7W4K7</accession>
<reference evidence="1 2" key="1">
    <citation type="submission" date="2020-08" db="EMBL/GenBank/DDBJ databases">
        <title>Sequencing the genomes of 1000 actinobacteria strains.</title>
        <authorList>
            <person name="Klenk H.-P."/>
        </authorList>
    </citation>
    <scope>NUCLEOTIDE SEQUENCE [LARGE SCALE GENOMIC DNA]</scope>
    <source>
        <strain evidence="1 2">DSM 102030</strain>
    </source>
</reference>
<evidence type="ECO:0000313" key="1">
    <source>
        <dbReference type="EMBL" id="MBB4932939.1"/>
    </source>
</evidence>
<evidence type="ECO:0008006" key="3">
    <source>
        <dbReference type="Google" id="ProtNLM"/>
    </source>
</evidence>
<dbReference type="RefSeq" id="WP_246437227.1">
    <property type="nucleotide sequence ID" value="NZ_JACHJT010000001.1"/>
</dbReference>
<proteinExistence type="predicted"/>
<dbReference type="AlphaFoldDB" id="A0A7W7W4K7"/>
<dbReference type="EMBL" id="JACHJT010000001">
    <property type="protein sequence ID" value="MBB4932939.1"/>
    <property type="molecule type" value="Genomic_DNA"/>
</dbReference>
<keyword evidence="2" id="KW-1185">Reference proteome</keyword>
<protein>
    <recommendedName>
        <fullName evidence="3">MoaD/ThiS family protein</fullName>
    </recommendedName>
</protein>
<gene>
    <name evidence="1" type="ORF">F4561_003759</name>
</gene>
<name>A0A7W7W4K7_9ACTN</name>